<keyword evidence="1" id="KW-1133">Transmembrane helix</keyword>
<dbReference type="Proteomes" id="UP000479293">
    <property type="component" value="Unassembled WGS sequence"/>
</dbReference>
<name>A0A7C9BW13_9BACT</name>
<keyword evidence="3" id="KW-1185">Reference proteome</keyword>
<feature type="transmembrane region" description="Helical" evidence="1">
    <location>
        <begin position="43"/>
        <end position="63"/>
    </location>
</feature>
<proteinExistence type="predicted"/>
<evidence type="ECO:0000313" key="2">
    <source>
        <dbReference type="EMBL" id="MPR37219.1"/>
    </source>
</evidence>
<feature type="transmembrane region" description="Helical" evidence="1">
    <location>
        <begin position="69"/>
        <end position="86"/>
    </location>
</feature>
<dbReference type="AlphaFoldDB" id="A0A7C9BW13"/>
<comment type="caution">
    <text evidence="2">The sequence shown here is derived from an EMBL/GenBank/DDBJ whole genome shotgun (WGS) entry which is preliminary data.</text>
</comment>
<accession>A0A7C9BW13</accession>
<reference evidence="2 3" key="1">
    <citation type="submission" date="2019-10" db="EMBL/GenBank/DDBJ databases">
        <title>Draft Genome Sequence of Cytophagaceae sp. SJW1-29.</title>
        <authorList>
            <person name="Choi A."/>
        </authorList>
    </citation>
    <scope>NUCLEOTIDE SEQUENCE [LARGE SCALE GENOMIC DNA]</scope>
    <source>
        <strain evidence="2 3">SJW1-29</strain>
    </source>
</reference>
<sequence length="88" mass="9645">MTTVKILNGINWLLIGVYGGLVVWALLQKANPYNDAGGGEMEVALKGVGVFLFLVLAGLNWLPHTWTKIVTLLLVVSLLLLIRYISTH</sequence>
<organism evidence="2 3">
    <name type="scientific">Salmonirosea aquatica</name>
    <dbReference type="NCBI Taxonomy" id="2654236"/>
    <lineage>
        <taxon>Bacteria</taxon>
        <taxon>Pseudomonadati</taxon>
        <taxon>Bacteroidota</taxon>
        <taxon>Cytophagia</taxon>
        <taxon>Cytophagales</taxon>
        <taxon>Spirosomataceae</taxon>
        <taxon>Salmonirosea</taxon>
    </lineage>
</organism>
<dbReference type="RefSeq" id="WP_152766533.1">
    <property type="nucleotide sequence ID" value="NZ_WHLY01000004.1"/>
</dbReference>
<gene>
    <name evidence="2" type="ORF">GBK04_28755</name>
</gene>
<protein>
    <submittedName>
        <fullName evidence="2">Uncharacterized protein</fullName>
    </submittedName>
</protein>
<feature type="transmembrane region" description="Helical" evidence="1">
    <location>
        <begin position="6"/>
        <end position="27"/>
    </location>
</feature>
<evidence type="ECO:0000256" key="1">
    <source>
        <dbReference type="SAM" id="Phobius"/>
    </source>
</evidence>
<evidence type="ECO:0000313" key="3">
    <source>
        <dbReference type="Proteomes" id="UP000479293"/>
    </source>
</evidence>
<keyword evidence="1" id="KW-0812">Transmembrane</keyword>
<dbReference type="EMBL" id="WHLY01000004">
    <property type="protein sequence ID" value="MPR37219.1"/>
    <property type="molecule type" value="Genomic_DNA"/>
</dbReference>
<keyword evidence="1" id="KW-0472">Membrane</keyword>